<reference evidence="3" key="2">
    <citation type="submission" date="2019-01" db="EMBL/GenBank/DDBJ databases">
        <title>Sinorhodobacter populi sp. nov. isolated from the symptomatic bark tissue of Populus euramericana canker.</title>
        <authorList>
            <person name="Li Y."/>
        </authorList>
    </citation>
    <scope>NUCLEOTIDE SEQUENCE [LARGE SCALE GENOMIC DNA]</scope>
    <source>
        <strain evidence="3">CGMCC 1.12963</strain>
    </source>
</reference>
<accession>A0A3S3LZI1</accession>
<feature type="transmembrane region" description="Helical" evidence="1">
    <location>
        <begin position="43"/>
        <end position="69"/>
    </location>
</feature>
<gene>
    <name evidence="2" type="ORF">EOW66_10815</name>
</gene>
<reference evidence="2 3" key="1">
    <citation type="submission" date="2019-01" db="EMBL/GenBank/DDBJ databases">
        <title>Sinorhodobacter populi sp. nov. isolated from the symptomatic bark tissue of Populus euramericana canker.</title>
        <authorList>
            <person name="Xu G."/>
        </authorList>
    </citation>
    <scope>NUCLEOTIDE SEQUENCE [LARGE SCALE GENOMIC DNA]</scope>
    <source>
        <strain evidence="2 3">CGMCC 1.12963</strain>
    </source>
</reference>
<name>A0A3S3LZI1_9RHOB</name>
<keyword evidence="3" id="KW-1185">Reference proteome</keyword>
<evidence type="ECO:0000313" key="2">
    <source>
        <dbReference type="EMBL" id="RWR52237.1"/>
    </source>
</evidence>
<keyword evidence="1" id="KW-0812">Transmembrane</keyword>
<feature type="transmembrane region" description="Helical" evidence="1">
    <location>
        <begin position="105"/>
        <end position="132"/>
    </location>
</feature>
<proteinExistence type="predicted"/>
<feature type="transmembrane region" description="Helical" evidence="1">
    <location>
        <begin position="14"/>
        <end position="31"/>
    </location>
</feature>
<comment type="caution">
    <text evidence="2">The sequence shown here is derived from an EMBL/GenBank/DDBJ whole genome shotgun (WGS) entry which is preliminary data.</text>
</comment>
<organism evidence="2 3">
    <name type="scientific">Paenirhodobacter huangdaonensis</name>
    <dbReference type="NCBI Taxonomy" id="2501515"/>
    <lineage>
        <taxon>Bacteria</taxon>
        <taxon>Pseudomonadati</taxon>
        <taxon>Pseudomonadota</taxon>
        <taxon>Alphaproteobacteria</taxon>
        <taxon>Rhodobacterales</taxon>
        <taxon>Rhodobacter group</taxon>
        <taxon>Paenirhodobacter</taxon>
    </lineage>
</organism>
<protein>
    <submittedName>
        <fullName evidence="2">Rod shape-determining protein MreD</fullName>
    </submittedName>
</protein>
<keyword evidence="1" id="KW-0472">Membrane</keyword>
<dbReference type="Proteomes" id="UP000288071">
    <property type="component" value="Unassembled WGS sequence"/>
</dbReference>
<evidence type="ECO:0000256" key="1">
    <source>
        <dbReference type="SAM" id="Phobius"/>
    </source>
</evidence>
<dbReference type="EMBL" id="SAVA01000005">
    <property type="protein sequence ID" value="RWR52237.1"/>
    <property type="molecule type" value="Genomic_DNA"/>
</dbReference>
<evidence type="ECO:0000313" key="3">
    <source>
        <dbReference type="Proteomes" id="UP000288071"/>
    </source>
</evidence>
<keyword evidence="1" id="KW-1133">Transmembrane helix</keyword>
<feature type="transmembrane region" description="Helical" evidence="1">
    <location>
        <begin position="144"/>
        <end position="162"/>
    </location>
</feature>
<sequence length="179" mass="19777">MVDPLTTRRFAHRALYVALAAVILFLRLLPVNPMAHGIPGPDLMLAFTLAWVLRRPDFVPALLIVAVAFVEDLMFWRPIGLWPLILLGGTEFLRARQSAARGMPFVLEMLLVSGVMLAMLLANRLVLALAMVDQPPLGLELLRYLMTLLAYPFVVALSRMAFGLRRAAPGEVDALGHPL</sequence>
<dbReference type="RefSeq" id="WP_113900797.1">
    <property type="nucleotide sequence ID" value="NZ_JBHSOM010000006.1"/>
</dbReference>
<dbReference type="AlphaFoldDB" id="A0A3S3LZI1"/>